<keyword evidence="5" id="KW-0812">Transmembrane</keyword>
<evidence type="ECO:0000256" key="5">
    <source>
        <dbReference type="SAM" id="Phobius"/>
    </source>
</evidence>
<dbReference type="PANTHER" id="PTHR42953">
    <property type="entry name" value="HIGH-AFFINITY ZINC UPTAKE SYSTEM PROTEIN ZNUA-RELATED"/>
    <property type="match status" value="1"/>
</dbReference>
<protein>
    <submittedName>
        <fullName evidence="6">Cation ABC transporter substrate-binding protein</fullName>
    </submittedName>
</protein>
<keyword evidence="5" id="KW-0472">Membrane</keyword>
<dbReference type="GO" id="GO:0030001">
    <property type="term" value="P:metal ion transport"/>
    <property type="evidence" value="ECO:0007669"/>
    <property type="project" value="InterPro"/>
</dbReference>
<dbReference type="Proteomes" id="UP000216779">
    <property type="component" value="Unassembled WGS sequence"/>
</dbReference>
<dbReference type="SUPFAM" id="SSF53807">
    <property type="entry name" value="Helical backbone' metal receptor"/>
    <property type="match status" value="1"/>
</dbReference>
<evidence type="ECO:0000256" key="2">
    <source>
        <dbReference type="ARBA" id="ARBA00022448"/>
    </source>
</evidence>
<dbReference type="GO" id="GO:0030313">
    <property type="term" value="C:cell envelope"/>
    <property type="evidence" value="ECO:0007669"/>
    <property type="project" value="UniProtKB-SubCell"/>
</dbReference>
<dbReference type="Gene3D" id="3.40.50.1980">
    <property type="entry name" value="Nitrogenase molybdenum iron protein domain"/>
    <property type="match status" value="2"/>
</dbReference>
<keyword evidence="2" id="KW-0813">Transport</keyword>
<feature type="transmembrane region" description="Helical" evidence="5">
    <location>
        <begin position="61"/>
        <end position="81"/>
    </location>
</feature>
<gene>
    <name evidence="6" type="ORF">B7Z70_03605</name>
</gene>
<dbReference type="Pfam" id="PF01297">
    <property type="entry name" value="ZnuA"/>
    <property type="match status" value="1"/>
</dbReference>
<keyword evidence="3" id="KW-0479">Metal-binding</keyword>
<dbReference type="PANTHER" id="PTHR42953:SF1">
    <property type="entry name" value="METAL-BINDING PROTEIN HI_0362-RELATED"/>
    <property type="match status" value="1"/>
</dbReference>
<evidence type="ECO:0000256" key="4">
    <source>
        <dbReference type="ARBA" id="ARBA00022729"/>
    </source>
</evidence>
<evidence type="ECO:0000313" key="6">
    <source>
        <dbReference type="EMBL" id="OYV82018.1"/>
    </source>
</evidence>
<dbReference type="EMBL" id="NCBC01000077">
    <property type="protein sequence ID" value="OYV82018.1"/>
    <property type="molecule type" value="Genomic_DNA"/>
</dbReference>
<accession>A0A257T8V7</accession>
<dbReference type="InterPro" id="IPR050492">
    <property type="entry name" value="Bact_metal-bind_prot9"/>
</dbReference>
<evidence type="ECO:0000256" key="3">
    <source>
        <dbReference type="ARBA" id="ARBA00022723"/>
    </source>
</evidence>
<dbReference type="GO" id="GO:0046872">
    <property type="term" value="F:metal ion binding"/>
    <property type="evidence" value="ECO:0007669"/>
    <property type="project" value="UniProtKB-KW"/>
</dbReference>
<dbReference type="AlphaFoldDB" id="A0A257T8V7"/>
<keyword evidence="4" id="KW-0732">Signal</keyword>
<name>A0A257T8V7_9PROT</name>
<reference evidence="6 7" key="1">
    <citation type="submission" date="2017-03" db="EMBL/GenBank/DDBJ databases">
        <title>Lifting the veil on microbial sulfur biogeochemistry in mining wastewaters.</title>
        <authorList>
            <person name="Kantor R.S."/>
            <person name="Colenbrander Nelson T."/>
            <person name="Marshall S."/>
            <person name="Bennett D."/>
            <person name="Apte S."/>
            <person name="Camacho D."/>
            <person name="Thomas B.C."/>
            <person name="Warren L.A."/>
            <person name="Banfield J.F."/>
        </authorList>
    </citation>
    <scope>NUCLEOTIDE SEQUENCE [LARGE SCALE GENOMIC DNA]</scope>
    <source>
        <strain evidence="6">21-59-9</strain>
    </source>
</reference>
<comment type="subcellular location">
    <subcellularLocation>
        <location evidence="1">Cell envelope</location>
    </subcellularLocation>
</comment>
<evidence type="ECO:0000313" key="7">
    <source>
        <dbReference type="Proteomes" id="UP000216779"/>
    </source>
</evidence>
<proteinExistence type="predicted"/>
<keyword evidence="5" id="KW-1133">Transmembrane helix</keyword>
<evidence type="ECO:0000256" key="1">
    <source>
        <dbReference type="ARBA" id="ARBA00004196"/>
    </source>
</evidence>
<organism evidence="6 7">
    <name type="scientific">Acidithiobacillus ferrivorans</name>
    <dbReference type="NCBI Taxonomy" id="160808"/>
    <lineage>
        <taxon>Bacteria</taxon>
        <taxon>Pseudomonadati</taxon>
        <taxon>Pseudomonadota</taxon>
        <taxon>Acidithiobacillia</taxon>
        <taxon>Acidithiobacillales</taxon>
        <taxon>Acidithiobacillaceae</taxon>
        <taxon>Acidithiobacillus</taxon>
    </lineage>
</organism>
<dbReference type="InterPro" id="IPR006127">
    <property type="entry name" value="ZnuA-like"/>
</dbReference>
<sequence length="350" mass="38004">MTCCFTRLQQCCITKIGACLLVVAVDSEGLPVIPFNHQKALVCSMPNHCLRSRMLALLPRIALFVGLGMAQMATAATIYAVGVENEYADVIGQIGGGYVTVNTIESNPNTDPHTFEASPAVAREIAGAQIVVRNGVGYDGWAKKILASNPNPKRKVIVVRELLRLPESTKNPHLWYKPETMPAVALAVARSLTELDPGHAAYFAANVRKFDTSLQPWHLAIASFKAQFGGTPVAVTEPVANYLLQAAGCDIKTPWNLQAAVMNGTDPAPQDVSIQNRLIKQHSIKIFVYNKQVTNSLTNSFLSKAKAEKIPVVGVYETMPTGDSYQSWMLTETNALRNAVERGTLTTVPK</sequence>
<comment type="caution">
    <text evidence="6">The sequence shown here is derived from an EMBL/GenBank/DDBJ whole genome shotgun (WGS) entry which is preliminary data.</text>
</comment>